<accession>A1SS54</accession>
<sequence length="102" mass="11757">MFMLATNECNKALTMKNMFALYKPQESVEKGFNFKKIRTPSADFRYLKYKTKTDSPLGVFGFQGLLALSITQEESLVVNLKERNRVLINYMEPIYKKSTSGN</sequence>
<dbReference type="AlphaFoldDB" id="A1SS54"/>
<reference evidence="1 2" key="1">
    <citation type="submission" date="2007-01" db="EMBL/GenBank/DDBJ databases">
        <title>Complete sequence of Psychromonas ingrahamii 37.</title>
        <authorList>
            <consortium name="US DOE Joint Genome Institute"/>
            <person name="Copeland A."/>
            <person name="Lucas S."/>
            <person name="Lapidus A."/>
            <person name="Barry K."/>
            <person name="Detter J.C."/>
            <person name="Glavina del Rio T."/>
            <person name="Hammon N."/>
            <person name="Israni S."/>
            <person name="Dalin E."/>
            <person name="Tice H."/>
            <person name="Pitluck S."/>
            <person name="Thompson L.S."/>
            <person name="Brettin T."/>
            <person name="Bruce D."/>
            <person name="Han C."/>
            <person name="Tapia R."/>
            <person name="Schmutz J."/>
            <person name="Larimer F."/>
            <person name="Land M."/>
            <person name="Hauser L."/>
            <person name="Kyrpides N."/>
            <person name="Ivanova N."/>
            <person name="Staley J."/>
            <person name="Richardson P."/>
        </authorList>
    </citation>
    <scope>NUCLEOTIDE SEQUENCE [LARGE SCALE GENOMIC DNA]</scope>
    <source>
        <strain evidence="1 2">37</strain>
    </source>
</reference>
<protein>
    <submittedName>
        <fullName evidence="1">Uncharacterized protein</fullName>
    </submittedName>
</protein>
<dbReference type="KEGG" id="pin:Ping_0462"/>
<name>A1SS54_PSYIN</name>
<organism evidence="1 2">
    <name type="scientific">Psychromonas ingrahamii (strain DSM 17664 / CCUG 51855 / 37)</name>
    <dbReference type="NCBI Taxonomy" id="357804"/>
    <lineage>
        <taxon>Bacteria</taxon>
        <taxon>Pseudomonadati</taxon>
        <taxon>Pseudomonadota</taxon>
        <taxon>Gammaproteobacteria</taxon>
        <taxon>Alteromonadales</taxon>
        <taxon>Psychromonadaceae</taxon>
        <taxon>Psychromonas</taxon>
    </lineage>
</organism>
<gene>
    <name evidence="1" type="ordered locus">Ping_0462</name>
</gene>
<proteinExistence type="predicted"/>
<keyword evidence="2" id="KW-1185">Reference proteome</keyword>
<dbReference type="Proteomes" id="UP000000639">
    <property type="component" value="Chromosome"/>
</dbReference>
<evidence type="ECO:0000313" key="2">
    <source>
        <dbReference type="Proteomes" id="UP000000639"/>
    </source>
</evidence>
<dbReference type="EMBL" id="CP000510">
    <property type="protein sequence ID" value="ABM02319.1"/>
    <property type="molecule type" value="Genomic_DNA"/>
</dbReference>
<dbReference type="HOGENOM" id="CLU_2275121_0_0_6"/>
<evidence type="ECO:0000313" key="1">
    <source>
        <dbReference type="EMBL" id="ABM02319.1"/>
    </source>
</evidence>